<name>A0A0F9PTI6_9ZZZZ</name>
<accession>A0A0F9PTI6</accession>
<dbReference type="EMBL" id="LAZR01002177">
    <property type="protein sequence ID" value="KKN33454.1"/>
    <property type="molecule type" value="Genomic_DNA"/>
</dbReference>
<evidence type="ECO:0000313" key="1">
    <source>
        <dbReference type="EMBL" id="KKN33454.1"/>
    </source>
</evidence>
<evidence type="ECO:0008006" key="2">
    <source>
        <dbReference type="Google" id="ProtNLM"/>
    </source>
</evidence>
<protein>
    <recommendedName>
        <fullName evidence="2">DUF5678 domain-containing protein</fullName>
    </recommendedName>
</protein>
<organism evidence="1">
    <name type="scientific">marine sediment metagenome</name>
    <dbReference type="NCBI Taxonomy" id="412755"/>
    <lineage>
        <taxon>unclassified sequences</taxon>
        <taxon>metagenomes</taxon>
        <taxon>ecological metagenomes</taxon>
    </lineage>
</organism>
<comment type="caution">
    <text evidence="1">The sequence shown here is derived from an EMBL/GenBank/DDBJ whole genome shotgun (WGS) entry which is preliminary data.</text>
</comment>
<dbReference type="AlphaFoldDB" id="A0A0F9PTI6"/>
<proteinExistence type="predicted"/>
<sequence>MPDISKIITGKKFMWDGVVYESKKEAEDTMQKYKKDKFEVELIEEEGKHFLYTRRAVTDIVVEGETPP</sequence>
<gene>
    <name evidence="1" type="ORF">LCGC14_0803570</name>
</gene>
<reference evidence="1" key="1">
    <citation type="journal article" date="2015" name="Nature">
        <title>Complex archaea that bridge the gap between prokaryotes and eukaryotes.</title>
        <authorList>
            <person name="Spang A."/>
            <person name="Saw J.H."/>
            <person name="Jorgensen S.L."/>
            <person name="Zaremba-Niedzwiedzka K."/>
            <person name="Martijn J."/>
            <person name="Lind A.E."/>
            <person name="van Eijk R."/>
            <person name="Schleper C."/>
            <person name="Guy L."/>
            <person name="Ettema T.J."/>
        </authorList>
    </citation>
    <scope>NUCLEOTIDE SEQUENCE</scope>
</reference>